<dbReference type="InterPro" id="IPR046357">
    <property type="entry name" value="PPIase_dom_sf"/>
</dbReference>
<dbReference type="SUPFAM" id="SSF109998">
    <property type="entry name" value="Triger factor/SurA peptide-binding domain-like"/>
    <property type="match status" value="1"/>
</dbReference>
<dbReference type="GO" id="GO:0003755">
    <property type="term" value="F:peptidyl-prolyl cis-trans isomerase activity"/>
    <property type="evidence" value="ECO:0007669"/>
    <property type="project" value="InterPro"/>
</dbReference>
<organism evidence="2">
    <name type="scientific">freshwater metagenome</name>
    <dbReference type="NCBI Taxonomy" id="449393"/>
    <lineage>
        <taxon>unclassified sequences</taxon>
        <taxon>metagenomes</taxon>
        <taxon>ecological metagenomes</taxon>
    </lineage>
</organism>
<dbReference type="AlphaFoldDB" id="A0A6J6PX99"/>
<dbReference type="InterPro" id="IPR027304">
    <property type="entry name" value="Trigger_fact/SurA_dom_sf"/>
</dbReference>
<protein>
    <submittedName>
        <fullName evidence="2">Unannotated protein</fullName>
    </submittedName>
</protein>
<reference evidence="2" key="1">
    <citation type="submission" date="2020-05" db="EMBL/GenBank/DDBJ databases">
        <authorList>
            <person name="Chiriac C."/>
            <person name="Salcher M."/>
            <person name="Ghai R."/>
            <person name="Kavagutti S V."/>
        </authorList>
    </citation>
    <scope>NUCLEOTIDE SEQUENCE</scope>
</reference>
<dbReference type="PROSITE" id="PS51257">
    <property type="entry name" value="PROKAR_LIPOPROTEIN"/>
    <property type="match status" value="1"/>
</dbReference>
<dbReference type="PANTHER" id="PTHR47245">
    <property type="entry name" value="PEPTIDYLPROLYL ISOMERASE"/>
    <property type="match status" value="1"/>
</dbReference>
<feature type="domain" description="PpiC" evidence="1">
    <location>
        <begin position="185"/>
        <end position="278"/>
    </location>
</feature>
<dbReference type="Pfam" id="PF13624">
    <property type="entry name" value="SurA_N_3"/>
    <property type="match status" value="1"/>
</dbReference>
<dbReference type="PANTHER" id="PTHR47245:SF2">
    <property type="entry name" value="PEPTIDYL-PROLYL CIS-TRANS ISOMERASE HP_0175-RELATED"/>
    <property type="match status" value="1"/>
</dbReference>
<accession>A0A6J6PX99</accession>
<sequence>MRTRLLSVVSLATAAVISATLVAGCGGAKVAKLTDQDVAVAGPAHVTKAAYQELLNQSKAYYKSQKRVFPKAGSTEFQTIKNQAISQLVQAAERENEATSMGIEVTDKQVTDRLAQIKKQYFGGSEKQYQSQIKAQGLTDAQVRTDVRQQLISEGVFNKITKDVSVSDADINAYYVAHPEQYKATPSRAVRYILVGKNQTTLAASILSQLKSGTDAKWCSLAKQYSKDPSSSGTCGKASFTKGQTVSKFDALLFSLKTGETASVNTPEYGWFVLEPTADASAGTATPQKQVADTIKQQLVQEKKNQLMTDWVNKLSKSYCTGNKVKYQIGFAPSPDPCATFTASTQTT</sequence>
<dbReference type="EMBL" id="CAEZXP010000004">
    <property type="protein sequence ID" value="CAB4701118.1"/>
    <property type="molecule type" value="Genomic_DNA"/>
</dbReference>
<name>A0A6J6PX99_9ZZZZ</name>
<dbReference type="SUPFAM" id="SSF54534">
    <property type="entry name" value="FKBP-like"/>
    <property type="match status" value="1"/>
</dbReference>
<dbReference type="PROSITE" id="PS50198">
    <property type="entry name" value="PPIC_PPIASE_2"/>
    <property type="match status" value="1"/>
</dbReference>
<evidence type="ECO:0000259" key="1">
    <source>
        <dbReference type="PROSITE" id="PS50198"/>
    </source>
</evidence>
<evidence type="ECO:0000313" key="2">
    <source>
        <dbReference type="EMBL" id="CAB4701118.1"/>
    </source>
</evidence>
<dbReference type="InterPro" id="IPR000297">
    <property type="entry name" value="PPIase_PpiC"/>
</dbReference>
<dbReference type="Gene3D" id="1.10.4030.10">
    <property type="entry name" value="Porin chaperone SurA, peptide-binding domain"/>
    <property type="match status" value="1"/>
</dbReference>
<proteinExistence type="predicted"/>
<dbReference type="Pfam" id="PF13616">
    <property type="entry name" value="Rotamase_3"/>
    <property type="match status" value="1"/>
</dbReference>
<dbReference type="InterPro" id="IPR050245">
    <property type="entry name" value="PrsA_foldase"/>
</dbReference>
<dbReference type="Gene3D" id="3.10.50.40">
    <property type="match status" value="1"/>
</dbReference>
<gene>
    <name evidence="2" type="ORF">UFOPK2399_01367</name>
</gene>